<proteinExistence type="predicted"/>
<protein>
    <submittedName>
        <fullName evidence="2">Endonuclease-reverse transcriptase</fullName>
    </submittedName>
</protein>
<keyword evidence="2" id="KW-0540">Nuclease</keyword>
<keyword evidence="3" id="KW-1185">Reference proteome</keyword>
<organism evidence="2 3">
    <name type="scientific">Elysia marginata</name>
    <dbReference type="NCBI Taxonomy" id="1093978"/>
    <lineage>
        <taxon>Eukaryota</taxon>
        <taxon>Metazoa</taxon>
        <taxon>Spiralia</taxon>
        <taxon>Lophotrochozoa</taxon>
        <taxon>Mollusca</taxon>
        <taxon>Gastropoda</taxon>
        <taxon>Heterobranchia</taxon>
        <taxon>Euthyneura</taxon>
        <taxon>Panpulmonata</taxon>
        <taxon>Sacoglossa</taxon>
        <taxon>Placobranchoidea</taxon>
        <taxon>Plakobranchidae</taxon>
        <taxon>Elysia</taxon>
    </lineage>
</organism>
<name>A0AAV4HFT2_9GAST</name>
<comment type="caution">
    <text evidence="2">The sequence shown here is derived from an EMBL/GenBank/DDBJ whole genome shotgun (WGS) entry which is preliminary data.</text>
</comment>
<evidence type="ECO:0000256" key="1">
    <source>
        <dbReference type="SAM" id="MobiDB-lite"/>
    </source>
</evidence>
<dbReference type="AlphaFoldDB" id="A0AAV4HFT2"/>
<evidence type="ECO:0000313" key="2">
    <source>
        <dbReference type="EMBL" id="GFR95715.1"/>
    </source>
</evidence>
<accession>A0AAV4HFT2</accession>
<dbReference type="GO" id="GO:0004519">
    <property type="term" value="F:endonuclease activity"/>
    <property type="evidence" value="ECO:0007669"/>
    <property type="project" value="UniProtKB-KW"/>
</dbReference>
<evidence type="ECO:0000313" key="3">
    <source>
        <dbReference type="Proteomes" id="UP000762676"/>
    </source>
</evidence>
<keyword evidence="2" id="KW-0378">Hydrolase</keyword>
<gene>
    <name evidence="2" type="ORF">ElyMa_002700800</name>
</gene>
<keyword evidence="2" id="KW-0255">Endonuclease</keyword>
<sequence>MKRGRPKITWRRTVEAEAANMGQPWSTQRTLAQDSVRWREFVVALIANGKKGSKEGNRPSDVDLIMRVPHCNSPSDTNHSGHCGGYSSLATKSTL</sequence>
<reference evidence="2 3" key="1">
    <citation type="journal article" date="2021" name="Elife">
        <title>Chloroplast acquisition without the gene transfer in kleptoplastic sea slugs, Plakobranchus ocellatus.</title>
        <authorList>
            <person name="Maeda T."/>
            <person name="Takahashi S."/>
            <person name="Yoshida T."/>
            <person name="Shimamura S."/>
            <person name="Takaki Y."/>
            <person name="Nagai Y."/>
            <person name="Toyoda A."/>
            <person name="Suzuki Y."/>
            <person name="Arimoto A."/>
            <person name="Ishii H."/>
            <person name="Satoh N."/>
            <person name="Nishiyama T."/>
            <person name="Hasebe M."/>
            <person name="Maruyama T."/>
            <person name="Minagawa J."/>
            <person name="Obokata J."/>
            <person name="Shigenobu S."/>
        </authorList>
    </citation>
    <scope>NUCLEOTIDE SEQUENCE [LARGE SCALE GENOMIC DNA]</scope>
</reference>
<dbReference type="Proteomes" id="UP000762676">
    <property type="component" value="Unassembled WGS sequence"/>
</dbReference>
<dbReference type="EMBL" id="BMAT01005554">
    <property type="protein sequence ID" value="GFR95715.1"/>
    <property type="molecule type" value="Genomic_DNA"/>
</dbReference>
<feature type="region of interest" description="Disordered" evidence="1">
    <location>
        <begin position="71"/>
        <end position="95"/>
    </location>
</feature>